<feature type="compositionally biased region" description="Polar residues" evidence="1">
    <location>
        <begin position="47"/>
        <end position="59"/>
    </location>
</feature>
<proteinExistence type="predicted"/>
<dbReference type="Proteomes" id="UP000221961">
    <property type="component" value="Chromosome"/>
</dbReference>
<evidence type="ECO:0000313" key="2">
    <source>
        <dbReference type="EMBL" id="ATL69356.1"/>
    </source>
</evidence>
<protein>
    <submittedName>
        <fullName evidence="2">Uncharacterized protein</fullName>
    </submittedName>
</protein>
<reference evidence="2 3" key="1">
    <citation type="submission" date="2017-10" db="EMBL/GenBank/DDBJ databases">
        <title>Comparative genomics between pathogenic Norcardia.</title>
        <authorList>
            <person name="Zeng L."/>
        </authorList>
    </citation>
    <scope>NUCLEOTIDE SEQUENCE [LARGE SCALE GENOMIC DNA]</scope>
    <source>
        <strain evidence="2 3">NC_YFY_NT001</strain>
    </source>
</reference>
<gene>
    <name evidence="2" type="ORF">CRH09_27415</name>
</gene>
<name>A0A291RP48_9NOCA</name>
<organism evidence="2 3">
    <name type="scientific">Nocardia terpenica</name>
    <dbReference type="NCBI Taxonomy" id="455432"/>
    <lineage>
        <taxon>Bacteria</taxon>
        <taxon>Bacillati</taxon>
        <taxon>Actinomycetota</taxon>
        <taxon>Actinomycetes</taxon>
        <taxon>Mycobacteriales</taxon>
        <taxon>Nocardiaceae</taxon>
        <taxon>Nocardia</taxon>
    </lineage>
</organism>
<dbReference type="KEGG" id="ntp:CRH09_27415"/>
<dbReference type="EMBL" id="CP023778">
    <property type="protein sequence ID" value="ATL69356.1"/>
    <property type="molecule type" value="Genomic_DNA"/>
</dbReference>
<sequence>MPRRRFTMMWYARDLMAVGMVLFWAALSLGLITVIHYTDSTRRAESSDNAPQRNPTPQQIIPDAVG</sequence>
<dbReference type="AlphaFoldDB" id="A0A291RP48"/>
<accession>A0A291RP48</accession>
<evidence type="ECO:0000313" key="3">
    <source>
        <dbReference type="Proteomes" id="UP000221961"/>
    </source>
</evidence>
<feature type="region of interest" description="Disordered" evidence="1">
    <location>
        <begin position="42"/>
        <end position="66"/>
    </location>
</feature>
<evidence type="ECO:0000256" key="1">
    <source>
        <dbReference type="SAM" id="MobiDB-lite"/>
    </source>
</evidence>